<comment type="caution">
    <text evidence="2">The sequence shown here is derived from an EMBL/GenBank/DDBJ whole genome shotgun (WGS) entry which is preliminary data.</text>
</comment>
<accession>H0ETI9</accession>
<evidence type="ECO:0000313" key="3">
    <source>
        <dbReference type="Proteomes" id="UP000005446"/>
    </source>
</evidence>
<dbReference type="PANTHER" id="PTHR42093:SF1">
    <property type="match status" value="1"/>
</dbReference>
<dbReference type="HOGENOM" id="CLU_891509_0_0_1"/>
<dbReference type="EMBL" id="AGUE01000164">
    <property type="protein sequence ID" value="EHK98145.1"/>
    <property type="molecule type" value="Genomic_DNA"/>
</dbReference>
<organism evidence="2 3">
    <name type="scientific">Glarea lozoyensis (strain ATCC 74030 / MF5533)</name>
    <dbReference type="NCBI Taxonomy" id="1104152"/>
    <lineage>
        <taxon>Eukaryota</taxon>
        <taxon>Fungi</taxon>
        <taxon>Dikarya</taxon>
        <taxon>Ascomycota</taxon>
        <taxon>Pezizomycotina</taxon>
        <taxon>Leotiomycetes</taxon>
        <taxon>Helotiales</taxon>
        <taxon>Helotiaceae</taxon>
        <taxon>Glarea</taxon>
    </lineage>
</organism>
<sequence>MGLILSIVAPLTQEIKERRQRKKEKKAAKDREAQGISHRAPGATDGVQESSPLPQQEQPSLHHQSTLERGLEAEANSSRPPPISRAAVPAEDLPAQERRELEGEQTSKAVGELDGARTGGQPALQREVGLAAPVPLAAIPLISTAFFGTNRLSITNSSEKYYSSTAANLAINEEAKGHKMASDEDYASFLDKANQDPNEGVAQGKSGKIELKAVDSGVEVPKVLQDATKDAWYVSDADEKFTPVVLKFKGSSLPDEATFAKTAGHPSPNDSEVSIMDIGEWDTQGEYKDVVEAVREAGKGSDVRVYRIGRDSTRFEYWVVTLADGNLVGVKALAVES</sequence>
<keyword evidence="3" id="KW-1185">Reference proteome</keyword>
<evidence type="ECO:0000313" key="2">
    <source>
        <dbReference type="EMBL" id="EHK98145.1"/>
    </source>
</evidence>
<gene>
    <name evidence="2" type="ORF">M7I_6053</name>
</gene>
<feature type="region of interest" description="Disordered" evidence="1">
    <location>
        <begin position="1"/>
        <end position="120"/>
    </location>
</feature>
<dbReference type="AlphaFoldDB" id="H0ETI9"/>
<proteinExistence type="predicted"/>
<dbReference type="Gene3D" id="3.40.1460.10">
    <property type="entry name" value="Nuclease A inhibitor-like"/>
    <property type="match status" value="1"/>
</dbReference>
<dbReference type="Proteomes" id="UP000005446">
    <property type="component" value="Unassembled WGS sequence"/>
</dbReference>
<name>H0ETI9_GLAL7</name>
<dbReference type="Pfam" id="PF23151">
    <property type="entry name" value="NuiA_2"/>
    <property type="match status" value="1"/>
</dbReference>
<dbReference type="InParanoid" id="H0ETI9"/>
<feature type="compositionally biased region" description="Low complexity" evidence="1">
    <location>
        <begin position="48"/>
        <end position="64"/>
    </location>
</feature>
<evidence type="ECO:0000256" key="1">
    <source>
        <dbReference type="SAM" id="MobiDB-lite"/>
    </source>
</evidence>
<dbReference type="PANTHER" id="PTHR42093">
    <property type="match status" value="1"/>
</dbReference>
<dbReference type="OrthoDB" id="5366485at2759"/>
<protein>
    <submittedName>
        <fullName evidence="2">Uncharacterized protein</fullName>
    </submittedName>
</protein>
<dbReference type="InterPro" id="IPR056539">
    <property type="entry name" value="NuiA-like"/>
</dbReference>
<reference evidence="2 3" key="1">
    <citation type="journal article" date="2012" name="Eukaryot. Cell">
        <title>Genome sequence of the fungus Glarea lozoyensis: the first genome sequence of a species from the Helotiaceae family.</title>
        <authorList>
            <person name="Youssar L."/>
            <person name="Gruening B.A."/>
            <person name="Erxleben A."/>
            <person name="Guenther S."/>
            <person name="Huettel W."/>
        </authorList>
    </citation>
    <scope>NUCLEOTIDE SEQUENCE [LARGE SCALE GENOMIC DNA]</scope>
    <source>
        <strain evidence="3">ATCC 74030 / MF5533</strain>
    </source>
</reference>